<protein>
    <recommendedName>
        <fullName evidence="6">Cation efflux protein transmembrane domain-containing protein</fullName>
    </recommendedName>
</protein>
<feature type="transmembrane region" description="Helical" evidence="5">
    <location>
        <begin position="28"/>
        <end position="54"/>
    </location>
</feature>
<organism evidence="7">
    <name type="scientific">marine sediment metagenome</name>
    <dbReference type="NCBI Taxonomy" id="412755"/>
    <lineage>
        <taxon>unclassified sequences</taxon>
        <taxon>metagenomes</taxon>
        <taxon>ecological metagenomes</taxon>
    </lineage>
</organism>
<dbReference type="InterPro" id="IPR027469">
    <property type="entry name" value="Cation_efflux_TMD_sf"/>
</dbReference>
<evidence type="ECO:0000256" key="2">
    <source>
        <dbReference type="ARBA" id="ARBA00022692"/>
    </source>
</evidence>
<keyword evidence="4 5" id="KW-0472">Membrane</keyword>
<dbReference type="InterPro" id="IPR058533">
    <property type="entry name" value="Cation_efflux_TM"/>
</dbReference>
<name>X1DA28_9ZZZZ</name>
<keyword evidence="2 5" id="KW-0812">Transmembrane</keyword>
<evidence type="ECO:0000313" key="7">
    <source>
        <dbReference type="EMBL" id="GAH05145.1"/>
    </source>
</evidence>
<dbReference type="AlphaFoldDB" id="X1DA28"/>
<dbReference type="Pfam" id="PF01545">
    <property type="entry name" value="Cation_efflux"/>
    <property type="match status" value="1"/>
</dbReference>
<comment type="subcellular location">
    <subcellularLocation>
        <location evidence="1">Membrane</location>
        <topology evidence="1">Multi-pass membrane protein</topology>
    </subcellularLocation>
</comment>
<accession>X1DA28</accession>
<dbReference type="EMBL" id="BART01022007">
    <property type="protein sequence ID" value="GAH05145.1"/>
    <property type="molecule type" value="Genomic_DNA"/>
</dbReference>
<gene>
    <name evidence="7" type="ORF">S01H4_40421</name>
</gene>
<dbReference type="GO" id="GO:0008324">
    <property type="term" value="F:monoatomic cation transmembrane transporter activity"/>
    <property type="evidence" value="ECO:0007669"/>
    <property type="project" value="InterPro"/>
</dbReference>
<keyword evidence="3 5" id="KW-1133">Transmembrane helix</keyword>
<evidence type="ECO:0000259" key="6">
    <source>
        <dbReference type="Pfam" id="PF01545"/>
    </source>
</evidence>
<reference evidence="7" key="1">
    <citation type="journal article" date="2014" name="Front. Microbiol.">
        <title>High frequency of phylogenetically diverse reductive dehalogenase-homologous genes in deep subseafloor sedimentary metagenomes.</title>
        <authorList>
            <person name="Kawai M."/>
            <person name="Futagami T."/>
            <person name="Toyoda A."/>
            <person name="Takaki Y."/>
            <person name="Nishi S."/>
            <person name="Hori S."/>
            <person name="Arai W."/>
            <person name="Tsubouchi T."/>
            <person name="Morono Y."/>
            <person name="Uchiyama I."/>
            <person name="Ito T."/>
            <person name="Fujiyama A."/>
            <person name="Inagaki F."/>
            <person name="Takami H."/>
        </authorList>
    </citation>
    <scope>NUCLEOTIDE SEQUENCE</scope>
    <source>
        <strain evidence="7">Expedition CK06-06</strain>
    </source>
</reference>
<evidence type="ECO:0000256" key="5">
    <source>
        <dbReference type="SAM" id="Phobius"/>
    </source>
</evidence>
<sequence>MSARGLAIISVFVNLALSIAKFLIGLSIMSVALIAEGVHSLLDVFSSFVAFLGIREAGKEKTEK</sequence>
<evidence type="ECO:0000256" key="3">
    <source>
        <dbReference type="ARBA" id="ARBA00022989"/>
    </source>
</evidence>
<dbReference type="GO" id="GO:0016020">
    <property type="term" value="C:membrane"/>
    <property type="evidence" value="ECO:0007669"/>
    <property type="project" value="UniProtKB-SubCell"/>
</dbReference>
<feature type="domain" description="Cation efflux protein transmembrane" evidence="6">
    <location>
        <begin position="8"/>
        <end position="63"/>
    </location>
</feature>
<evidence type="ECO:0000256" key="1">
    <source>
        <dbReference type="ARBA" id="ARBA00004141"/>
    </source>
</evidence>
<dbReference type="Gene3D" id="1.20.1510.10">
    <property type="entry name" value="Cation efflux protein transmembrane domain"/>
    <property type="match status" value="1"/>
</dbReference>
<comment type="caution">
    <text evidence="7">The sequence shown here is derived from an EMBL/GenBank/DDBJ whole genome shotgun (WGS) entry which is preliminary data.</text>
</comment>
<feature type="non-terminal residue" evidence="7">
    <location>
        <position position="64"/>
    </location>
</feature>
<evidence type="ECO:0000256" key="4">
    <source>
        <dbReference type="ARBA" id="ARBA00023136"/>
    </source>
</evidence>
<dbReference type="SUPFAM" id="SSF161111">
    <property type="entry name" value="Cation efflux protein transmembrane domain-like"/>
    <property type="match status" value="1"/>
</dbReference>
<proteinExistence type="predicted"/>